<evidence type="ECO:0000313" key="2">
    <source>
        <dbReference type="Proteomes" id="UP001291623"/>
    </source>
</evidence>
<name>A0AAE1RWI4_9SOLA</name>
<dbReference type="AlphaFoldDB" id="A0AAE1RWI4"/>
<sequence>MMKWGHVSTTYDVPLISDHSPMILSLCSNSVTGKASFKFFNVWSEHPNLLLLVENTRSKYFSTNSMKNVWLKLQGFKPALRKLNNTKFKYISQKITKAREDLIAVQERISKQATNALIDLEKETILNLEK</sequence>
<keyword evidence="2" id="KW-1185">Reference proteome</keyword>
<evidence type="ECO:0000313" key="1">
    <source>
        <dbReference type="EMBL" id="KAK4358812.1"/>
    </source>
</evidence>
<reference evidence="1" key="1">
    <citation type="submission" date="2023-12" db="EMBL/GenBank/DDBJ databases">
        <title>Genome assembly of Anisodus tanguticus.</title>
        <authorList>
            <person name="Wang Y.-J."/>
        </authorList>
    </citation>
    <scope>NUCLEOTIDE SEQUENCE</scope>
    <source>
        <strain evidence="1">KB-2021</strain>
        <tissue evidence="1">Leaf</tissue>
    </source>
</reference>
<dbReference type="EMBL" id="JAVYJV010000011">
    <property type="protein sequence ID" value="KAK4358812.1"/>
    <property type="molecule type" value="Genomic_DNA"/>
</dbReference>
<gene>
    <name evidence="1" type="ORF">RND71_021041</name>
</gene>
<evidence type="ECO:0008006" key="3">
    <source>
        <dbReference type="Google" id="ProtNLM"/>
    </source>
</evidence>
<organism evidence="1 2">
    <name type="scientific">Anisodus tanguticus</name>
    <dbReference type="NCBI Taxonomy" id="243964"/>
    <lineage>
        <taxon>Eukaryota</taxon>
        <taxon>Viridiplantae</taxon>
        <taxon>Streptophyta</taxon>
        <taxon>Embryophyta</taxon>
        <taxon>Tracheophyta</taxon>
        <taxon>Spermatophyta</taxon>
        <taxon>Magnoliopsida</taxon>
        <taxon>eudicotyledons</taxon>
        <taxon>Gunneridae</taxon>
        <taxon>Pentapetalae</taxon>
        <taxon>asterids</taxon>
        <taxon>lamiids</taxon>
        <taxon>Solanales</taxon>
        <taxon>Solanaceae</taxon>
        <taxon>Solanoideae</taxon>
        <taxon>Hyoscyameae</taxon>
        <taxon>Anisodus</taxon>
    </lineage>
</organism>
<protein>
    <recommendedName>
        <fullName evidence="3">Endonuclease/exonuclease/phosphatase domain-containing protein</fullName>
    </recommendedName>
</protein>
<dbReference type="Proteomes" id="UP001291623">
    <property type="component" value="Unassembled WGS sequence"/>
</dbReference>
<proteinExistence type="predicted"/>
<comment type="caution">
    <text evidence="1">The sequence shown here is derived from an EMBL/GenBank/DDBJ whole genome shotgun (WGS) entry which is preliminary data.</text>
</comment>
<accession>A0AAE1RWI4</accession>